<accession>A0A9D1CJX0</accession>
<keyword evidence="3" id="KW-0378">Hydrolase</keyword>
<name>A0A9D1CJX0_9FIRM</name>
<dbReference type="InterPro" id="IPR051453">
    <property type="entry name" value="MBL_Glyoxalase_II"/>
</dbReference>
<dbReference type="CDD" id="cd06262">
    <property type="entry name" value="metallo-hydrolase-like_MBL-fold"/>
    <property type="match status" value="1"/>
</dbReference>
<evidence type="ECO:0000256" key="2">
    <source>
        <dbReference type="ARBA" id="ARBA00022723"/>
    </source>
</evidence>
<keyword evidence="4" id="KW-0862">Zinc</keyword>
<organism evidence="6 7">
    <name type="scientific">Candidatus Faecenecus gallistercoris</name>
    <dbReference type="NCBI Taxonomy" id="2840793"/>
    <lineage>
        <taxon>Bacteria</taxon>
        <taxon>Bacillati</taxon>
        <taxon>Bacillota</taxon>
        <taxon>Bacillota incertae sedis</taxon>
        <taxon>Candidatus Faecenecus</taxon>
    </lineage>
</organism>
<dbReference type="SMART" id="SM00849">
    <property type="entry name" value="Lactamase_B"/>
    <property type="match status" value="1"/>
</dbReference>
<reference evidence="6" key="1">
    <citation type="submission" date="2020-10" db="EMBL/GenBank/DDBJ databases">
        <authorList>
            <person name="Gilroy R."/>
        </authorList>
    </citation>
    <scope>NUCLEOTIDE SEQUENCE</scope>
    <source>
        <strain evidence="6">CHK165-10780</strain>
    </source>
</reference>
<dbReference type="GO" id="GO:0046872">
    <property type="term" value="F:metal ion binding"/>
    <property type="evidence" value="ECO:0007669"/>
    <property type="project" value="UniProtKB-KW"/>
</dbReference>
<dbReference type="Gene3D" id="3.60.15.10">
    <property type="entry name" value="Ribonuclease Z/Hydroxyacylglutathione hydrolase-like"/>
    <property type="match status" value="2"/>
</dbReference>
<sequence>MKIERVVTGELEENCYLVSSVNHLFVVDPGSDYPNIKKALKGRTVDFILITHHHFDHVGALDDLLADYSVPVFDKNNTEEKEYQESGFHFSVIYTPGHTSDSISFYFPDDNVLFCGDFLFLESVGRWDLPTGDMNEMARSITKIKSLSDDCKVYSGHGEDTTIGHEKKYNYYFQNV</sequence>
<dbReference type="PANTHER" id="PTHR46233:SF3">
    <property type="entry name" value="HYDROXYACYLGLUTATHIONE HYDROLASE GLOC"/>
    <property type="match status" value="1"/>
</dbReference>
<protein>
    <submittedName>
        <fullName evidence="6">MBL fold metallo-hydrolase</fullName>
    </submittedName>
</protein>
<dbReference type="Pfam" id="PF00753">
    <property type="entry name" value="Lactamase_B"/>
    <property type="match status" value="2"/>
</dbReference>
<evidence type="ECO:0000256" key="4">
    <source>
        <dbReference type="ARBA" id="ARBA00022833"/>
    </source>
</evidence>
<proteinExistence type="predicted"/>
<evidence type="ECO:0000313" key="7">
    <source>
        <dbReference type="Proteomes" id="UP000886725"/>
    </source>
</evidence>
<dbReference type="AlphaFoldDB" id="A0A9D1CJX0"/>
<dbReference type="Proteomes" id="UP000886725">
    <property type="component" value="Unassembled WGS sequence"/>
</dbReference>
<dbReference type="EMBL" id="DVFU01000052">
    <property type="protein sequence ID" value="HIQ64611.1"/>
    <property type="molecule type" value="Genomic_DNA"/>
</dbReference>
<dbReference type="PANTHER" id="PTHR46233">
    <property type="entry name" value="HYDROXYACYLGLUTATHIONE HYDROLASE GLOC"/>
    <property type="match status" value="1"/>
</dbReference>
<dbReference type="SUPFAM" id="SSF56281">
    <property type="entry name" value="Metallo-hydrolase/oxidoreductase"/>
    <property type="match status" value="1"/>
</dbReference>
<evidence type="ECO:0000313" key="6">
    <source>
        <dbReference type="EMBL" id="HIQ64611.1"/>
    </source>
</evidence>
<reference evidence="6" key="2">
    <citation type="journal article" date="2021" name="PeerJ">
        <title>Extensive microbial diversity within the chicken gut microbiome revealed by metagenomics and culture.</title>
        <authorList>
            <person name="Gilroy R."/>
            <person name="Ravi A."/>
            <person name="Getino M."/>
            <person name="Pursley I."/>
            <person name="Horton D.L."/>
            <person name="Alikhan N.F."/>
            <person name="Baker D."/>
            <person name="Gharbi K."/>
            <person name="Hall N."/>
            <person name="Watson M."/>
            <person name="Adriaenssens E.M."/>
            <person name="Foster-Nyarko E."/>
            <person name="Jarju S."/>
            <person name="Secka A."/>
            <person name="Antonio M."/>
            <person name="Oren A."/>
            <person name="Chaudhuri R.R."/>
            <person name="La Ragione R."/>
            <person name="Hildebrand F."/>
            <person name="Pallen M.J."/>
        </authorList>
    </citation>
    <scope>NUCLEOTIDE SEQUENCE</scope>
    <source>
        <strain evidence="6">CHK165-10780</strain>
    </source>
</reference>
<dbReference type="InterPro" id="IPR001279">
    <property type="entry name" value="Metallo-B-lactamas"/>
</dbReference>
<comment type="caution">
    <text evidence="6">The sequence shown here is derived from an EMBL/GenBank/DDBJ whole genome shotgun (WGS) entry which is preliminary data.</text>
</comment>
<dbReference type="GO" id="GO:0016787">
    <property type="term" value="F:hydrolase activity"/>
    <property type="evidence" value="ECO:0007669"/>
    <property type="project" value="UniProtKB-KW"/>
</dbReference>
<evidence type="ECO:0000256" key="3">
    <source>
        <dbReference type="ARBA" id="ARBA00022801"/>
    </source>
</evidence>
<evidence type="ECO:0000259" key="5">
    <source>
        <dbReference type="SMART" id="SM00849"/>
    </source>
</evidence>
<dbReference type="InterPro" id="IPR036866">
    <property type="entry name" value="RibonucZ/Hydroxyglut_hydro"/>
</dbReference>
<feature type="domain" description="Metallo-beta-lactamase" evidence="5">
    <location>
        <begin position="12"/>
        <end position="157"/>
    </location>
</feature>
<evidence type="ECO:0000256" key="1">
    <source>
        <dbReference type="ARBA" id="ARBA00001947"/>
    </source>
</evidence>
<keyword evidence="2" id="KW-0479">Metal-binding</keyword>
<gene>
    <name evidence="6" type="ORF">IAC85_02615</name>
</gene>
<comment type="cofactor">
    <cofactor evidence="1">
        <name>Zn(2+)</name>
        <dbReference type="ChEBI" id="CHEBI:29105"/>
    </cofactor>
</comment>